<dbReference type="EMBL" id="CP021056">
    <property type="protein sequence ID" value="QXE22218.1"/>
    <property type="molecule type" value="Genomic_DNA"/>
</dbReference>
<keyword evidence="2" id="KW-1185">Reference proteome</keyword>
<protein>
    <submittedName>
        <fullName evidence="1">Uncharacterized protein</fullName>
    </submittedName>
</protein>
<dbReference type="AlphaFoldDB" id="A0A975T4V8"/>
<sequence length="67" mass="7111">MNDNINLIAAAAGGFMLSVALSGILKGTPVTNWQQATHNSYPIANVRVVSDLKCCTTTNQKVAFDQS</sequence>
<reference evidence="1" key="1">
    <citation type="submission" date="2017-04" db="EMBL/GenBank/DDBJ databases">
        <title>Genome deletions in a multicellular cyanobacterial endosymbiont for morphological adaptation in marine diatoms.</title>
        <authorList>
            <person name="Wang Y."/>
            <person name="Gao H."/>
            <person name="Li R."/>
            <person name="Xu X."/>
        </authorList>
    </citation>
    <scope>NUCLEOTIDE SEQUENCE</scope>
    <source>
        <strain evidence="1">FACHB 800</strain>
    </source>
</reference>
<dbReference type="KEGG" id="rsin:B6N60_00900"/>
<organism evidence="1 2">
    <name type="scientific">Richelia sinica FACHB-800</name>
    <dbReference type="NCBI Taxonomy" id="1357546"/>
    <lineage>
        <taxon>Bacteria</taxon>
        <taxon>Bacillati</taxon>
        <taxon>Cyanobacteriota</taxon>
        <taxon>Cyanophyceae</taxon>
        <taxon>Nostocales</taxon>
        <taxon>Nostocaceae</taxon>
        <taxon>Richelia</taxon>
    </lineage>
</organism>
<evidence type="ECO:0000313" key="1">
    <source>
        <dbReference type="EMBL" id="QXE22218.1"/>
    </source>
</evidence>
<dbReference type="RefSeq" id="WP_190603007.1">
    <property type="nucleotide sequence ID" value="NZ_CP021056.1"/>
</dbReference>
<proteinExistence type="predicted"/>
<evidence type="ECO:0000313" key="2">
    <source>
        <dbReference type="Proteomes" id="UP000683511"/>
    </source>
</evidence>
<name>A0A975T4V8_9NOST</name>
<dbReference type="Proteomes" id="UP000683511">
    <property type="component" value="Chromosome"/>
</dbReference>
<accession>A0A975T4V8</accession>
<gene>
    <name evidence="1" type="ORF">B6N60_00900</name>
</gene>